<organism evidence="4 5">
    <name type="scientific">Ilumatobacter fluminis</name>
    <dbReference type="NCBI Taxonomy" id="467091"/>
    <lineage>
        <taxon>Bacteria</taxon>
        <taxon>Bacillati</taxon>
        <taxon>Actinomycetota</taxon>
        <taxon>Acidimicrobiia</taxon>
        <taxon>Acidimicrobiales</taxon>
        <taxon>Ilumatobacteraceae</taxon>
        <taxon>Ilumatobacter</taxon>
    </lineage>
</organism>
<keyword evidence="5" id="KW-1185">Reference proteome</keyword>
<dbReference type="InterPro" id="IPR006140">
    <property type="entry name" value="D-isomer_DH_NAD-bd"/>
</dbReference>
<sequence>MGDVLLCSDEFWDAQGDEIVAIDPTIEVVRLVGDEHVTPGDLDRVTIAIFSPDLYPLRSRQFMAAVVRCPNLQWFQGAFAGTDHPVFQSLLERGVQFNTGSGATAPAIAETVIMYLLALSRDLPAMLRDQAQRHWNQRRVVELAGLNVGIVGFGAIGHEVATRAEALGMHVVGLRRTPDPTDRFETWSNDRLDELLGWADAIVVAAPLTDATRGMFGAAEFARMKPGAWFVNVGRGPIVDETALVTALTDGHLGGAGLDVFDVEPLPVESPLWELDNVIITAHCSGDSDTADVRAVDIIMENVRRRAAGEPLLNPVG</sequence>
<dbReference type="EMBL" id="SOAU01000001">
    <property type="protein sequence ID" value="TDT15213.1"/>
    <property type="molecule type" value="Genomic_DNA"/>
</dbReference>
<dbReference type="OrthoDB" id="4324715at2"/>
<dbReference type="InterPro" id="IPR029753">
    <property type="entry name" value="D-isomer_DH_CS"/>
</dbReference>
<accession>A0A4R7HYI3</accession>
<keyword evidence="2" id="KW-0520">NAD</keyword>
<dbReference type="SUPFAM" id="SSF52283">
    <property type="entry name" value="Formate/glycerate dehydrogenase catalytic domain-like"/>
    <property type="match status" value="1"/>
</dbReference>
<evidence type="ECO:0000259" key="3">
    <source>
        <dbReference type="Pfam" id="PF02826"/>
    </source>
</evidence>
<gene>
    <name evidence="4" type="ORF">BDK89_0777</name>
</gene>
<name>A0A4R7HYI3_9ACTN</name>
<dbReference type="GO" id="GO:0016616">
    <property type="term" value="F:oxidoreductase activity, acting on the CH-OH group of donors, NAD or NADP as acceptor"/>
    <property type="evidence" value="ECO:0007669"/>
    <property type="project" value="UniProtKB-ARBA"/>
</dbReference>
<dbReference type="PANTHER" id="PTHR43333">
    <property type="entry name" value="2-HACID_DH_C DOMAIN-CONTAINING PROTEIN"/>
    <property type="match status" value="1"/>
</dbReference>
<evidence type="ECO:0000256" key="1">
    <source>
        <dbReference type="ARBA" id="ARBA00023002"/>
    </source>
</evidence>
<dbReference type="RefSeq" id="WP_133867684.1">
    <property type="nucleotide sequence ID" value="NZ_SOAU01000001.1"/>
</dbReference>
<comment type="caution">
    <text evidence="4">The sequence shown here is derived from an EMBL/GenBank/DDBJ whole genome shotgun (WGS) entry which is preliminary data.</text>
</comment>
<dbReference type="CDD" id="cd05300">
    <property type="entry name" value="2-Hacid_dh_1"/>
    <property type="match status" value="1"/>
</dbReference>
<evidence type="ECO:0000256" key="2">
    <source>
        <dbReference type="ARBA" id="ARBA00023027"/>
    </source>
</evidence>
<dbReference type="AlphaFoldDB" id="A0A4R7HYI3"/>
<evidence type="ECO:0000313" key="5">
    <source>
        <dbReference type="Proteomes" id="UP000294558"/>
    </source>
</evidence>
<dbReference type="InterPro" id="IPR036291">
    <property type="entry name" value="NAD(P)-bd_dom_sf"/>
</dbReference>
<keyword evidence="1" id="KW-0560">Oxidoreductase</keyword>
<proteinExistence type="predicted"/>
<evidence type="ECO:0000313" key="4">
    <source>
        <dbReference type="EMBL" id="TDT15213.1"/>
    </source>
</evidence>
<dbReference type="PANTHER" id="PTHR43333:SF1">
    <property type="entry name" value="D-ISOMER SPECIFIC 2-HYDROXYACID DEHYDROGENASE NAD-BINDING DOMAIN-CONTAINING PROTEIN"/>
    <property type="match status" value="1"/>
</dbReference>
<reference evidence="4 5" key="1">
    <citation type="submission" date="2019-03" db="EMBL/GenBank/DDBJ databases">
        <title>Sequencing the genomes of 1000 actinobacteria strains.</title>
        <authorList>
            <person name="Klenk H.-P."/>
        </authorList>
    </citation>
    <scope>NUCLEOTIDE SEQUENCE [LARGE SCALE GENOMIC DNA]</scope>
    <source>
        <strain evidence="4 5">DSM 18936</strain>
    </source>
</reference>
<dbReference type="PROSITE" id="PS00671">
    <property type="entry name" value="D_2_HYDROXYACID_DH_3"/>
    <property type="match status" value="1"/>
</dbReference>
<protein>
    <submittedName>
        <fullName evidence="4">Phosphoglycerate dehydrogenase-like enzyme</fullName>
    </submittedName>
</protein>
<dbReference type="GO" id="GO:0051287">
    <property type="term" value="F:NAD binding"/>
    <property type="evidence" value="ECO:0007669"/>
    <property type="project" value="InterPro"/>
</dbReference>
<feature type="domain" description="D-isomer specific 2-hydroxyacid dehydrogenase NAD-binding" evidence="3">
    <location>
        <begin position="113"/>
        <end position="285"/>
    </location>
</feature>
<dbReference type="Gene3D" id="3.40.50.720">
    <property type="entry name" value="NAD(P)-binding Rossmann-like Domain"/>
    <property type="match status" value="2"/>
</dbReference>
<dbReference type="SUPFAM" id="SSF51735">
    <property type="entry name" value="NAD(P)-binding Rossmann-fold domains"/>
    <property type="match status" value="1"/>
</dbReference>
<dbReference type="Proteomes" id="UP000294558">
    <property type="component" value="Unassembled WGS sequence"/>
</dbReference>
<dbReference type="Pfam" id="PF02826">
    <property type="entry name" value="2-Hacid_dh_C"/>
    <property type="match status" value="1"/>
</dbReference>